<protein>
    <submittedName>
        <fullName evidence="2">Cupin domain-containing protein</fullName>
    </submittedName>
</protein>
<dbReference type="InterPro" id="IPR013096">
    <property type="entry name" value="Cupin_2"/>
</dbReference>
<dbReference type="InterPro" id="IPR052044">
    <property type="entry name" value="PKS_Associated_Protein"/>
</dbReference>
<dbReference type="PANTHER" id="PTHR36114:SF1">
    <property type="entry name" value="16.7 KDA PROTEIN IN WHIE LOCUS"/>
    <property type="match status" value="1"/>
</dbReference>
<reference evidence="2 3" key="2">
    <citation type="submission" date="2019-02" db="EMBL/GenBank/DDBJ databases">
        <title>'Lichenibacterium ramalinii' gen. nov. sp. nov., 'Lichenibacterium minor' gen. nov. sp. nov.</title>
        <authorList>
            <person name="Pankratov T."/>
        </authorList>
    </citation>
    <scope>NUCLEOTIDE SEQUENCE [LARGE SCALE GENOMIC DNA]</scope>
    <source>
        <strain evidence="2 3">RmlP001</strain>
    </source>
</reference>
<sequence length="122" mass="13568">MIPTLDLEAACEALTDHWSPKVVGRVNDQYVKVAKLLGQLVWHRHEAEDELFQVIRGRLRIQFEGGSEAVIGPGQVCIVPRGTMHNPVADEECWIMLVETVTTLHTGGIPTARTRSIDEQLA</sequence>
<evidence type="ECO:0000313" key="3">
    <source>
        <dbReference type="Proteomes" id="UP000289411"/>
    </source>
</evidence>
<dbReference type="Pfam" id="PF07883">
    <property type="entry name" value="Cupin_2"/>
    <property type="match status" value="1"/>
</dbReference>
<name>A0A4Q2RH28_9HYPH</name>
<dbReference type="Gene3D" id="2.60.120.10">
    <property type="entry name" value="Jelly Rolls"/>
    <property type="match status" value="1"/>
</dbReference>
<accession>A0A4Q2RH28</accession>
<dbReference type="InterPro" id="IPR011051">
    <property type="entry name" value="RmlC_Cupin_sf"/>
</dbReference>
<dbReference type="EMBL" id="QYBC01000002">
    <property type="protein sequence ID" value="RYB06972.1"/>
    <property type="molecule type" value="Genomic_DNA"/>
</dbReference>
<organism evidence="2 3">
    <name type="scientific">Lichenibacterium ramalinae</name>
    <dbReference type="NCBI Taxonomy" id="2316527"/>
    <lineage>
        <taxon>Bacteria</taxon>
        <taxon>Pseudomonadati</taxon>
        <taxon>Pseudomonadota</taxon>
        <taxon>Alphaproteobacteria</taxon>
        <taxon>Hyphomicrobiales</taxon>
        <taxon>Lichenihabitantaceae</taxon>
        <taxon>Lichenibacterium</taxon>
    </lineage>
</organism>
<evidence type="ECO:0000313" key="2">
    <source>
        <dbReference type="EMBL" id="RYB06972.1"/>
    </source>
</evidence>
<dbReference type="OrthoDB" id="9794183at2"/>
<dbReference type="Proteomes" id="UP000289411">
    <property type="component" value="Unassembled WGS sequence"/>
</dbReference>
<dbReference type="PANTHER" id="PTHR36114">
    <property type="entry name" value="16.7 KDA PROTEIN IN WHIE LOCUS"/>
    <property type="match status" value="1"/>
</dbReference>
<reference evidence="2 3" key="1">
    <citation type="submission" date="2018-09" db="EMBL/GenBank/DDBJ databases">
        <authorList>
            <person name="Grouzdev D.S."/>
            <person name="Krutkina M.S."/>
        </authorList>
    </citation>
    <scope>NUCLEOTIDE SEQUENCE [LARGE SCALE GENOMIC DNA]</scope>
    <source>
        <strain evidence="2 3">RmlP001</strain>
    </source>
</reference>
<dbReference type="SUPFAM" id="SSF51182">
    <property type="entry name" value="RmlC-like cupins"/>
    <property type="match status" value="1"/>
</dbReference>
<gene>
    <name evidence="2" type="ORF">D3272_02475</name>
</gene>
<dbReference type="RefSeq" id="WP_129217511.1">
    <property type="nucleotide sequence ID" value="NZ_QYBC01000002.1"/>
</dbReference>
<dbReference type="InterPro" id="IPR014710">
    <property type="entry name" value="RmlC-like_jellyroll"/>
</dbReference>
<evidence type="ECO:0000259" key="1">
    <source>
        <dbReference type="Pfam" id="PF07883"/>
    </source>
</evidence>
<proteinExistence type="predicted"/>
<feature type="domain" description="Cupin type-2" evidence="1">
    <location>
        <begin position="41"/>
        <end position="91"/>
    </location>
</feature>
<dbReference type="CDD" id="cd02226">
    <property type="entry name" value="cupin_YdbB-like"/>
    <property type="match status" value="1"/>
</dbReference>
<comment type="caution">
    <text evidence="2">The sequence shown here is derived from an EMBL/GenBank/DDBJ whole genome shotgun (WGS) entry which is preliminary data.</text>
</comment>
<keyword evidence="3" id="KW-1185">Reference proteome</keyword>
<dbReference type="AlphaFoldDB" id="A0A4Q2RH28"/>